<organism evidence="15 16">
    <name type="scientific">Thermodesulfatator indicus (strain DSM 15286 / JCM 11887 / CIR29812)</name>
    <dbReference type="NCBI Taxonomy" id="667014"/>
    <lineage>
        <taxon>Bacteria</taxon>
        <taxon>Pseudomonadati</taxon>
        <taxon>Thermodesulfobacteriota</taxon>
        <taxon>Thermodesulfobacteria</taxon>
        <taxon>Thermodesulfobacteriales</taxon>
        <taxon>Thermodesulfatatoraceae</taxon>
        <taxon>Thermodesulfatator</taxon>
    </lineage>
</organism>
<dbReference type="InterPro" id="IPR011060">
    <property type="entry name" value="RibuloseP-bd_barrel"/>
</dbReference>
<dbReference type="EC" id="5.1.3.1" evidence="7 10"/>
<comment type="function">
    <text evidence="10">Catalyzes the reversible epimerization of D-ribulose 5-phosphate to D-xylulose 5-phosphate.</text>
</comment>
<feature type="active site" description="Proton acceptor" evidence="10 12">
    <location>
        <position position="34"/>
    </location>
</feature>
<evidence type="ECO:0000256" key="12">
    <source>
        <dbReference type="PIRSR" id="PIRSR001461-1"/>
    </source>
</evidence>
<dbReference type="PaxDb" id="667014-Thein_0314"/>
<dbReference type="NCBIfam" id="NF004076">
    <property type="entry name" value="PRK05581.1-4"/>
    <property type="match status" value="1"/>
</dbReference>
<dbReference type="RefSeq" id="WP_013906944.1">
    <property type="nucleotide sequence ID" value="NC_015681.1"/>
</dbReference>
<keyword evidence="13" id="KW-0170">Cobalt</keyword>
<feature type="binding site" evidence="10 14">
    <location>
        <position position="7"/>
    </location>
    <ligand>
        <name>substrate</name>
    </ligand>
</feature>
<dbReference type="PANTHER" id="PTHR11749">
    <property type="entry name" value="RIBULOSE-5-PHOSPHATE-3-EPIMERASE"/>
    <property type="match status" value="1"/>
</dbReference>
<feature type="binding site" evidence="10 13">
    <location>
        <position position="32"/>
    </location>
    <ligand>
        <name>a divalent metal cation</name>
        <dbReference type="ChEBI" id="CHEBI:60240"/>
    </ligand>
</feature>
<dbReference type="STRING" id="667014.Thein_0314"/>
<evidence type="ECO:0000256" key="2">
    <source>
        <dbReference type="ARBA" id="ARBA00001936"/>
    </source>
</evidence>
<feature type="binding site" evidence="10 13">
    <location>
        <position position="65"/>
    </location>
    <ligand>
        <name>a divalent metal cation</name>
        <dbReference type="ChEBI" id="CHEBI:60240"/>
    </ligand>
</feature>
<dbReference type="GO" id="GO:0004750">
    <property type="term" value="F:D-ribulose-phosphate 3-epimerase activity"/>
    <property type="evidence" value="ECO:0007669"/>
    <property type="project" value="UniProtKB-UniRule"/>
</dbReference>
<dbReference type="GO" id="GO:0046872">
    <property type="term" value="F:metal ion binding"/>
    <property type="evidence" value="ECO:0007669"/>
    <property type="project" value="UniProtKB-UniRule"/>
</dbReference>
<evidence type="ECO:0000256" key="14">
    <source>
        <dbReference type="PIRSR" id="PIRSR001461-3"/>
    </source>
</evidence>
<feature type="binding site" evidence="10 13">
    <location>
        <position position="34"/>
    </location>
    <ligand>
        <name>a divalent metal cation</name>
        <dbReference type="ChEBI" id="CHEBI:60240"/>
    </ligand>
</feature>
<dbReference type="PROSITE" id="PS01086">
    <property type="entry name" value="RIBUL_P_3_EPIMER_2"/>
    <property type="match status" value="1"/>
</dbReference>
<dbReference type="Proteomes" id="UP000006793">
    <property type="component" value="Chromosome"/>
</dbReference>
<protein>
    <recommendedName>
        <fullName evidence="7 10">Ribulose-phosphate 3-epimerase</fullName>
        <ecNumber evidence="7 10">5.1.3.1</ecNumber>
    </recommendedName>
</protein>
<evidence type="ECO:0000256" key="11">
    <source>
        <dbReference type="PIRNR" id="PIRNR001461"/>
    </source>
</evidence>
<keyword evidence="10 11" id="KW-0119">Carbohydrate metabolism</keyword>
<comment type="similarity">
    <text evidence="6 10 11">Belongs to the ribulose-phosphate 3-epimerase family.</text>
</comment>
<dbReference type="Gene3D" id="3.20.20.70">
    <property type="entry name" value="Aldolase class I"/>
    <property type="match status" value="1"/>
</dbReference>
<dbReference type="PIRSF" id="PIRSF001461">
    <property type="entry name" value="RPE"/>
    <property type="match status" value="1"/>
</dbReference>
<evidence type="ECO:0000256" key="9">
    <source>
        <dbReference type="ARBA" id="ARBA00023235"/>
    </source>
</evidence>
<comment type="catalytic activity">
    <reaction evidence="1 10 11">
        <text>D-ribulose 5-phosphate = D-xylulose 5-phosphate</text>
        <dbReference type="Rhea" id="RHEA:13677"/>
        <dbReference type="ChEBI" id="CHEBI:57737"/>
        <dbReference type="ChEBI" id="CHEBI:58121"/>
        <dbReference type="EC" id="5.1.3.1"/>
    </reaction>
</comment>
<comment type="pathway">
    <text evidence="10">Carbohydrate degradation.</text>
</comment>
<feature type="binding site" evidence="10 13">
    <location>
        <position position="174"/>
    </location>
    <ligand>
        <name>a divalent metal cation</name>
        <dbReference type="ChEBI" id="CHEBI:60240"/>
    </ligand>
</feature>
<name>F8A9Z3_THEID</name>
<accession>F8A9Z3</accession>
<feature type="binding site" evidence="10 14">
    <location>
        <begin position="196"/>
        <end position="197"/>
    </location>
    <ligand>
        <name>substrate</name>
    </ligand>
</feature>
<dbReference type="CDD" id="cd00429">
    <property type="entry name" value="RPE"/>
    <property type="match status" value="1"/>
</dbReference>
<evidence type="ECO:0000256" key="1">
    <source>
        <dbReference type="ARBA" id="ARBA00001782"/>
    </source>
</evidence>
<dbReference type="InParanoid" id="F8A9Z3"/>
<dbReference type="InterPro" id="IPR026019">
    <property type="entry name" value="Ribul_P_3_epim"/>
</dbReference>
<reference evidence="15 16" key="2">
    <citation type="journal article" date="2012" name="Stand. Genomic Sci.">
        <title>Complete genome sequence of the thermophilic sulfate-reducing ocean bacterium Thermodesulfatator indicus type strain (CIR29812(T)).</title>
        <authorList>
            <person name="Anderson I."/>
            <person name="Saunders E."/>
            <person name="Lapidus A."/>
            <person name="Nolan M."/>
            <person name="Lucas S."/>
            <person name="Tice H."/>
            <person name="Del Rio T.G."/>
            <person name="Cheng J.F."/>
            <person name="Han C."/>
            <person name="Tapia R."/>
            <person name="Goodwin L.A."/>
            <person name="Pitluck S."/>
            <person name="Liolios K."/>
            <person name="Mavromatis K."/>
            <person name="Pagani I."/>
            <person name="Ivanova N."/>
            <person name="Mikhailova N."/>
            <person name="Pati A."/>
            <person name="Chen A."/>
            <person name="Palaniappan K."/>
            <person name="Land M."/>
            <person name="Hauser L."/>
            <person name="Jeffries C.D."/>
            <person name="Chang Y.J."/>
            <person name="Brambilla E.M."/>
            <person name="Rohde M."/>
            <person name="Spring S."/>
            <person name="Goker M."/>
            <person name="Detter J.C."/>
            <person name="Woyke T."/>
            <person name="Bristow J."/>
            <person name="Eisen J.A."/>
            <person name="Markowitz V."/>
            <person name="Hugenholtz P."/>
            <person name="Kyrpides N.C."/>
            <person name="Klenk H.P."/>
        </authorList>
    </citation>
    <scope>NUCLEOTIDE SEQUENCE [LARGE SCALE GENOMIC DNA]</scope>
    <source>
        <strain evidence="16">DSM 15286 / JCM 11887 / CIR29812</strain>
    </source>
</reference>
<keyword evidence="9 10" id="KW-0413">Isomerase</keyword>
<gene>
    <name evidence="10" type="primary">rpe</name>
    <name evidence="15" type="ordered locus">Thein_0314</name>
</gene>
<comment type="cofactor">
    <cofactor evidence="10 13">
        <name>a divalent metal cation</name>
        <dbReference type="ChEBI" id="CHEBI:60240"/>
    </cofactor>
    <text evidence="10 13">Binds 1 divalent metal cation per subunit.</text>
</comment>
<dbReference type="NCBIfam" id="TIGR01163">
    <property type="entry name" value="rpe"/>
    <property type="match status" value="1"/>
</dbReference>
<evidence type="ECO:0000256" key="6">
    <source>
        <dbReference type="ARBA" id="ARBA00009541"/>
    </source>
</evidence>
<keyword evidence="16" id="KW-1185">Reference proteome</keyword>
<feature type="binding site" evidence="10 14">
    <location>
        <position position="65"/>
    </location>
    <ligand>
        <name>substrate</name>
    </ligand>
</feature>
<keyword evidence="8 10" id="KW-0479">Metal-binding</keyword>
<evidence type="ECO:0000313" key="16">
    <source>
        <dbReference type="Proteomes" id="UP000006793"/>
    </source>
</evidence>
<dbReference type="GO" id="GO:0019323">
    <property type="term" value="P:pentose catabolic process"/>
    <property type="evidence" value="ECO:0007669"/>
    <property type="project" value="UniProtKB-UniRule"/>
</dbReference>
<reference evidence="16" key="1">
    <citation type="submission" date="2011-04" db="EMBL/GenBank/DDBJ databases">
        <title>The complete genome of Thermodesulfatator indicus DSM 15286.</title>
        <authorList>
            <person name="Lucas S."/>
            <person name="Copeland A."/>
            <person name="Lapidus A."/>
            <person name="Bruce D."/>
            <person name="Goodwin L."/>
            <person name="Pitluck S."/>
            <person name="Peters L."/>
            <person name="Kyrpides N."/>
            <person name="Mavromatis K."/>
            <person name="Pagani I."/>
            <person name="Ivanova N."/>
            <person name="Saunders L."/>
            <person name="Detter J.C."/>
            <person name="Tapia R."/>
            <person name="Han C."/>
            <person name="Land M."/>
            <person name="Hauser L."/>
            <person name="Markowitz V."/>
            <person name="Cheng J.-F."/>
            <person name="Hugenholtz P."/>
            <person name="Woyke T."/>
            <person name="Wu D."/>
            <person name="Spring S."/>
            <person name="Schroeder M."/>
            <person name="Brambilla E."/>
            <person name="Klenk H.-P."/>
            <person name="Eisen J.A."/>
        </authorList>
    </citation>
    <scope>NUCLEOTIDE SEQUENCE [LARGE SCALE GENOMIC DNA]</scope>
    <source>
        <strain evidence="16">DSM 15286 / JCM 11887 / CIR29812</strain>
    </source>
</reference>
<evidence type="ECO:0000256" key="8">
    <source>
        <dbReference type="ARBA" id="ARBA00022723"/>
    </source>
</evidence>
<feature type="binding site" evidence="10 14">
    <location>
        <begin position="141"/>
        <end position="144"/>
    </location>
    <ligand>
        <name>substrate</name>
    </ligand>
</feature>
<evidence type="ECO:0000313" key="15">
    <source>
        <dbReference type="EMBL" id="AEH44198.1"/>
    </source>
</evidence>
<dbReference type="eggNOG" id="COG0036">
    <property type="taxonomic scope" value="Bacteria"/>
</dbReference>
<dbReference type="GO" id="GO:0005737">
    <property type="term" value="C:cytoplasm"/>
    <property type="evidence" value="ECO:0007669"/>
    <property type="project" value="UniProtKB-ARBA"/>
</dbReference>
<dbReference type="HAMAP" id="MF_02227">
    <property type="entry name" value="RPE"/>
    <property type="match status" value="1"/>
</dbReference>
<keyword evidence="13" id="KW-0862">Zinc</keyword>
<evidence type="ECO:0000256" key="3">
    <source>
        <dbReference type="ARBA" id="ARBA00001941"/>
    </source>
</evidence>
<feature type="binding site" evidence="10">
    <location>
        <begin position="174"/>
        <end position="176"/>
    </location>
    <ligand>
        <name>substrate</name>
    </ligand>
</feature>
<dbReference type="KEGG" id="tid:Thein_0314"/>
<dbReference type="FunFam" id="3.20.20.70:FF:000004">
    <property type="entry name" value="Ribulose-phosphate 3-epimerase"/>
    <property type="match status" value="1"/>
</dbReference>
<proteinExistence type="inferred from homology"/>
<dbReference type="PATRIC" id="fig|667014.3.peg.321"/>
<dbReference type="InterPro" id="IPR000056">
    <property type="entry name" value="Ribul_P_3_epim-like"/>
</dbReference>
<sequence length="222" mass="24030">MIKIAPSILSADFGRLAEEVKAITEAGADVIHIDVMDGHFVPNITIGPVVIKAIREASSLPFDVHLMITNPDNYLEDFAKAGADWLSVHVEAAVHLHRTISRIKELGKKAGVVLNPATPIESVDYILEEVDFVLIMSVNPGFGGQKFIPSALRKIRELKQLIRSRGIDIPIQVDGGVNLETLAEVVKAGADIVVAGSAIFGTEDYAKTIKAFRQKITETLAI</sequence>
<comment type="cofactor">
    <cofactor evidence="2">
        <name>Mn(2+)</name>
        <dbReference type="ChEBI" id="CHEBI:29035"/>
    </cofactor>
</comment>
<dbReference type="SUPFAM" id="SSF51366">
    <property type="entry name" value="Ribulose-phoshate binding barrel"/>
    <property type="match status" value="1"/>
</dbReference>
<comment type="cofactor">
    <cofactor evidence="3">
        <name>Co(2+)</name>
        <dbReference type="ChEBI" id="CHEBI:48828"/>
    </cofactor>
</comment>
<dbReference type="FunCoup" id="F8A9Z3">
    <property type="interactions" value="419"/>
</dbReference>
<dbReference type="HOGENOM" id="CLU_054856_2_1_0"/>
<feature type="binding site" evidence="14">
    <location>
        <position position="176"/>
    </location>
    <ligand>
        <name>substrate</name>
    </ligand>
</feature>
<evidence type="ECO:0000256" key="5">
    <source>
        <dbReference type="ARBA" id="ARBA00001954"/>
    </source>
</evidence>
<evidence type="ECO:0000256" key="10">
    <source>
        <dbReference type="HAMAP-Rule" id="MF_02227"/>
    </source>
</evidence>
<evidence type="ECO:0000256" key="13">
    <source>
        <dbReference type="PIRSR" id="PIRSR001461-2"/>
    </source>
</evidence>
<dbReference type="InterPro" id="IPR013785">
    <property type="entry name" value="Aldolase_TIM"/>
</dbReference>
<comment type="cofactor">
    <cofactor evidence="5">
        <name>Fe(2+)</name>
        <dbReference type="ChEBI" id="CHEBI:29033"/>
    </cofactor>
</comment>
<evidence type="ECO:0000256" key="4">
    <source>
        <dbReference type="ARBA" id="ARBA00001947"/>
    </source>
</evidence>
<keyword evidence="13" id="KW-0464">Manganese</keyword>
<comment type="cofactor">
    <cofactor evidence="4">
        <name>Zn(2+)</name>
        <dbReference type="ChEBI" id="CHEBI:29105"/>
    </cofactor>
</comment>
<dbReference type="Pfam" id="PF00834">
    <property type="entry name" value="Ribul_P_3_epim"/>
    <property type="match status" value="1"/>
</dbReference>
<dbReference type="AlphaFoldDB" id="F8A9Z3"/>
<dbReference type="EMBL" id="CP002683">
    <property type="protein sequence ID" value="AEH44198.1"/>
    <property type="molecule type" value="Genomic_DNA"/>
</dbReference>
<feature type="active site" description="Proton donor" evidence="10 12">
    <location>
        <position position="174"/>
    </location>
</feature>
<evidence type="ECO:0000256" key="7">
    <source>
        <dbReference type="ARBA" id="ARBA00013188"/>
    </source>
</evidence>
<dbReference type="GO" id="GO:0006098">
    <property type="term" value="P:pentose-phosphate shunt"/>
    <property type="evidence" value="ECO:0007669"/>
    <property type="project" value="UniProtKB-UniRule"/>
</dbReference>
<dbReference type="PROSITE" id="PS01085">
    <property type="entry name" value="RIBUL_P_3_EPIMER_1"/>
    <property type="match status" value="1"/>
</dbReference>